<evidence type="ECO:0000313" key="11">
    <source>
        <dbReference type="EMBL" id="AWP47030.1"/>
    </source>
</evidence>
<dbReference type="PANTHER" id="PTHR43823">
    <property type="entry name" value="SPORULATION PROTEIN YKVU"/>
    <property type="match status" value="1"/>
</dbReference>
<dbReference type="RefSeq" id="WP_110139791.1">
    <property type="nucleotide sequence ID" value="NZ_CP021456.1"/>
</dbReference>
<accession>A0A2Z3RA11</accession>
<evidence type="ECO:0000256" key="5">
    <source>
        <dbReference type="ARBA" id="ARBA00022475"/>
    </source>
</evidence>
<comment type="subcellular location">
    <subcellularLocation>
        <location evidence="1">Cell membrane</location>
        <topology evidence="1">Multi-pass membrane protein</topology>
    </subcellularLocation>
</comment>
<dbReference type="GO" id="GO:0015297">
    <property type="term" value="F:antiporter activity"/>
    <property type="evidence" value="ECO:0007669"/>
    <property type="project" value="InterPro"/>
</dbReference>
<sequence length="443" mass="47802">MEDLFERAPIPRAYFKLALPVVLSMVASMIYNLADTFFVSQTQNTNLVAGVALCTPLFSLLIAIGDIFGLGGSSLISRLLGEKAFQTGSRVSSFCLYGAVVFGLLTTILLLAFERPILHLLGATAATYAYAAQFYRIMALGAMPIIVSIVPGNLIRTEGFATQSMVGTMVGTVITIILDPILIFSLGMGAAGAALATVIGYTISASVLVYLTCRYCQVVSVDVRLSRIDGHLLRQVLFIGIPGLITNLMQAFGTAVLNRYLVDYGPTRVAAMGIVLKVYMIIMLVMVGFAFGAQPLIGYTFGAKNRARFKQILHFDLLVEVVYALVFAVILMIFAPQLMALFLHNPAVIQTGTYMLRAFLVTTPFVGAVLVYTTVFQSTGKASGAFIMSIARQGVVFYVMVVLGAQLFGYHGVIWAQPVADVLTCGLGWLLTKLLLNRKSSVN</sequence>
<dbReference type="EMBL" id="QFDK01000008">
    <property type="protein sequence ID" value="TOZ03620.1"/>
    <property type="molecule type" value="Genomic_DNA"/>
</dbReference>
<evidence type="ECO:0000256" key="6">
    <source>
        <dbReference type="ARBA" id="ARBA00022692"/>
    </source>
</evidence>
<dbReference type="InterPro" id="IPR045070">
    <property type="entry name" value="MATE_MepA-like"/>
</dbReference>
<dbReference type="GO" id="GO:0005886">
    <property type="term" value="C:plasma membrane"/>
    <property type="evidence" value="ECO:0007669"/>
    <property type="project" value="UniProtKB-SubCell"/>
</dbReference>
<name>A0A2Z3RA11_LEVBR</name>
<dbReference type="GO" id="GO:0046677">
    <property type="term" value="P:response to antibiotic"/>
    <property type="evidence" value="ECO:0007669"/>
    <property type="project" value="UniProtKB-KW"/>
</dbReference>
<evidence type="ECO:0000256" key="4">
    <source>
        <dbReference type="ARBA" id="ARBA00022448"/>
    </source>
</evidence>
<feature type="transmembrane region" description="Helical" evidence="10">
    <location>
        <begin position="14"/>
        <end position="34"/>
    </location>
</feature>
<dbReference type="PANTHER" id="PTHR43823:SF3">
    <property type="entry name" value="MULTIDRUG EXPORT PROTEIN MEPA"/>
    <property type="match status" value="1"/>
</dbReference>
<feature type="transmembrane region" description="Helical" evidence="10">
    <location>
        <begin position="166"/>
        <end position="184"/>
    </location>
</feature>
<feature type="transmembrane region" description="Helical" evidence="10">
    <location>
        <begin position="133"/>
        <end position="154"/>
    </location>
</feature>
<proteinExistence type="inferred from homology"/>
<evidence type="ECO:0000256" key="8">
    <source>
        <dbReference type="ARBA" id="ARBA00023136"/>
    </source>
</evidence>
<keyword evidence="4" id="KW-0813">Transport</keyword>
<comment type="similarity">
    <text evidence="2">Belongs to the multi antimicrobial extrusion (MATE) (TC 2.A.66.1) family. MepA subfamily.</text>
</comment>
<feature type="transmembrane region" description="Helical" evidence="10">
    <location>
        <begin position="190"/>
        <end position="211"/>
    </location>
</feature>
<dbReference type="InterPro" id="IPR051327">
    <property type="entry name" value="MATE_MepA_subfamily"/>
</dbReference>
<keyword evidence="9" id="KW-0046">Antibiotic resistance</keyword>
<feature type="transmembrane region" description="Helical" evidence="10">
    <location>
        <begin position="354"/>
        <end position="373"/>
    </location>
</feature>
<dbReference type="InterPro" id="IPR048279">
    <property type="entry name" value="MdtK-like"/>
</dbReference>
<reference evidence="11" key="1">
    <citation type="submission" date="2017-05" db="EMBL/GenBank/DDBJ databases">
        <authorList>
            <person name="Song R."/>
            <person name="Chenine A.L."/>
            <person name="Ruprecht R.M."/>
        </authorList>
    </citation>
    <scope>NUCLEOTIDE SEQUENCE [LARGE SCALE GENOMIC DNA]</scope>
    <source>
        <strain evidence="11">ZLB004</strain>
    </source>
</reference>
<feature type="transmembrane region" description="Helical" evidence="10">
    <location>
        <begin position="312"/>
        <end position="334"/>
    </location>
</feature>
<feature type="transmembrane region" description="Helical" evidence="10">
    <location>
        <begin position="269"/>
        <end position="291"/>
    </location>
</feature>
<evidence type="ECO:0000256" key="2">
    <source>
        <dbReference type="ARBA" id="ARBA00008417"/>
    </source>
</evidence>
<keyword evidence="8 10" id="KW-0472">Membrane</keyword>
<dbReference type="GO" id="GO:0042910">
    <property type="term" value="F:xenobiotic transmembrane transporter activity"/>
    <property type="evidence" value="ECO:0007669"/>
    <property type="project" value="InterPro"/>
</dbReference>
<evidence type="ECO:0000256" key="3">
    <source>
        <dbReference type="ARBA" id="ARBA00022106"/>
    </source>
</evidence>
<reference evidence="12" key="2">
    <citation type="submission" date="2018-05" db="EMBL/GenBank/DDBJ databases">
        <title>Genome Comparison of Lactic Acid Bacteria Isolated from non-Wheat Sourdough.</title>
        <authorList>
            <person name="Rice T."/>
            <person name="Axel C."/>
            <person name="Lynch K.M."/>
            <person name="Benz C."/>
            <person name="Arendt E.K."/>
            <person name="Coffey A."/>
        </authorList>
    </citation>
    <scope>NUCLEOTIDE SEQUENCE</scope>
    <source>
        <strain evidence="12">TR055</strain>
    </source>
</reference>
<dbReference type="AlphaFoldDB" id="A0A2Z3RA11"/>
<evidence type="ECO:0000313" key="12">
    <source>
        <dbReference type="EMBL" id="TOZ03620.1"/>
    </source>
</evidence>
<dbReference type="PIRSF" id="PIRSF006603">
    <property type="entry name" value="DinF"/>
    <property type="match status" value="1"/>
</dbReference>
<gene>
    <name evidence="11" type="ORF">CCS05_08960</name>
    <name evidence="12" type="ORF">DIS17_07830</name>
</gene>
<feature type="transmembrane region" description="Helical" evidence="10">
    <location>
        <begin position="232"/>
        <end position="257"/>
    </location>
</feature>
<dbReference type="Proteomes" id="UP000785759">
    <property type="component" value="Unassembled WGS sequence"/>
</dbReference>
<evidence type="ECO:0000256" key="7">
    <source>
        <dbReference type="ARBA" id="ARBA00022989"/>
    </source>
</evidence>
<keyword evidence="5" id="KW-1003">Cell membrane</keyword>
<dbReference type="NCBIfam" id="TIGR00797">
    <property type="entry name" value="matE"/>
    <property type="match status" value="1"/>
</dbReference>
<evidence type="ECO:0000256" key="10">
    <source>
        <dbReference type="SAM" id="Phobius"/>
    </source>
</evidence>
<feature type="transmembrane region" description="Helical" evidence="10">
    <location>
        <begin position="46"/>
        <end position="70"/>
    </location>
</feature>
<evidence type="ECO:0000256" key="9">
    <source>
        <dbReference type="ARBA" id="ARBA00023251"/>
    </source>
</evidence>
<evidence type="ECO:0000256" key="1">
    <source>
        <dbReference type="ARBA" id="ARBA00004651"/>
    </source>
</evidence>
<dbReference type="InterPro" id="IPR002528">
    <property type="entry name" value="MATE_fam"/>
</dbReference>
<feature type="transmembrane region" description="Helical" evidence="10">
    <location>
        <begin position="91"/>
        <end position="113"/>
    </location>
</feature>
<feature type="transmembrane region" description="Helical" evidence="10">
    <location>
        <begin position="414"/>
        <end position="436"/>
    </location>
</feature>
<protein>
    <recommendedName>
        <fullName evidence="3">Multidrug export protein MepA</fullName>
    </recommendedName>
</protein>
<dbReference type="CDD" id="cd13143">
    <property type="entry name" value="MATE_MepA_like"/>
    <property type="match status" value="1"/>
</dbReference>
<dbReference type="EMBL" id="CP021456">
    <property type="protein sequence ID" value="AWP47030.1"/>
    <property type="molecule type" value="Genomic_DNA"/>
</dbReference>
<keyword evidence="6 10" id="KW-0812">Transmembrane</keyword>
<dbReference type="Pfam" id="PF01554">
    <property type="entry name" value="MatE"/>
    <property type="match status" value="2"/>
</dbReference>
<keyword evidence="7 10" id="KW-1133">Transmembrane helix</keyword>
<feature type="transmembrane region" description="Helical" evidence="10">
    <location>
        <begin position="385"/>
        <end position="408"/>
    </location>
</feature>
<organism evidence="11">
    <name type="scientific">Levilactobacillus brevis</name>
    <name type="common">Lactobacillus brevis</name>
    <dbReference type="NCBI Taxonomy" id="1580"/>
    <lineage>
        <taxon>Bacteria</taxon>
        <taxon>Bacillati</taxon>
        <taxon>Bacillota</taxon>
        <taxon>Bacilli</taxon>
        <taxon>Lactobacillales</taxon>
        <taxon>Lactobacillaceae</taxon>
        <taxon>Levilactobacillus</taxon>
    </lineage>
</organism>